<sequence>MKYSREGKYVALQLKEIVASSPDGQNGFSGMRVASCRKQYVIRCNHHFSASGRITSCSGQSSSQEPMWREFI</sequence>
<dbReference type="Proteomes" id="UP000675880">
    <property type="component" value="Unassembled WGS sequence"/>
</dbReference>
<dbReference type="EMBL" id="CAJNBJ010000001">
    <property type="protein sequence ID" value="CAE6718307.1"/>
    <property type="molecule type" value="Genomic_DNA"/>
</dbReference>
<evidence type="ECO:0000313" key="1">
    <source>
        <dbReference type="EMBL" id="CAE6718307.1"/>
    </source>
</evidence>
<proteinExistence type="predicted"/>
<protein>
    <submittedName>
        <fullName evidence="1">Uncharacterized protein</fullName>
    </submittedName>
</protein>
<gene>
    <name evidence="1" type="ORF">NSPZN2_11568</name>
</gene>
<keyword evidence="2" id="KW-1185">Reference proteome</keyword>
<name>A0ABM8QW56_9BACT</name>
<evidence type="ECO:0000313" key="2">
    <source>
        <dbReference type="Proteomes" id="UP000675880"/>
    </source>
</evidence>
<organism evidence="1 2">
    <name type="scientific">Nitrospira defluvii</name>
    <dbReference type="NCBI Taxonomy" id="330214"/>
    <lineage>
        <taxon>Bacteria</taxon>
        <taxon>Pseudomonadati</taxon>
        <taxon>Nitrospirota</taxon>
        <taxon>Nitrospiria</taxon>
        <taxon>Nitrospirales</taxon>
        <taxon>Nitrospiraceae</taxon>
        <taxon>Nitrospira</taxon>
    </lineage>
</organism>
<reference evidence="1 2" key="1">
    <citation type="submission" date="2021-02" db="EMBL/GenBank/DDBJ databases">
        <authorList>
            <person name="Han P."/>
        </authorList>
    </citation>
    <scope>NUCLEOTIDE SEQUENCE [LARGE SCALE GENOMIC DNA]</scope>
    <source>
        <strain evidence="1">Candidatus Nitrospira sp. ZN2</strain>
    </source>
</reference>
<comment type="caution">
    <text evidence="1">The sequence shown here is derived from an EMBL/GenBank/DDBJ whole genome shotgun (WGS) entry which is preliminary data.</text>
</comment>
<accession>A0ABM8QW56</accession>